<evidence type="ECO:0000256" key="2">
    <source>
        <dbReference type="ARBA" id="ARBA00022741"/>
    </source>
</evidence>
<dbReference type="PANTHER" id="PTHR12358:SF106">
    <property type="entry name" value="LIPID KINASE YEGS"/>
    <property type="match status" value="1"/>
</dbReference>
<dbReference type="InterPro" id="IPR016064">
    <property type="entry name" value="NAD/diacylglycerol_kinase_sf"/>
</dbReference>
<sequence>MLYQNILAVVNPVAGSSGDVEKMKDLLAKGLEGPGRSVAIHETSVSDDVAGLVRAACDDGVSLVVACGGDGTVGSVVNGLVGTGAVLGILPAGTGNGLARAFGIPLRPEAAVALLAAAAGAAPTAATRAVDTFSVEGRHFVLNLSVGISARSMDETPPRDKKRFGLLAYLWRIVGHLPGGRSTRYHLILDDYSRRVEATELIVSSGTLLDHLPNVLGPAETFCDGLLDVYVVNGRSLMDYGEICLRILFRQKAKEGRFTHYRVGNRLFLEAERKPEPVQGDGEVFTRTPLEVQVHRGALSLVVPCRNQESRENPS</sequence>
<dbReference type="InterPro" id="IPR045540">
    <property type="entry name" value="YegS/DAGK_C"/>
</dbReference>
<evidence type="ECO:0000313" key="7">
    <source>
        <dbReference type="Proteomes" id="UP000186400"/>
    </source>
</evidence>
<dbReference type="STRING" id="159291.SAMN05920897_11045"/>
<dbReference type="EMBL" id="FTMS01000010">
    <property type="protein sequence ID" value="SIQ52293.1"/>
    <property type="molecule type" value="Genomic_DNA"/>
</dbReference>
<feature type="domain" description="DAGKc" evidence="5">
    <location>
        <begin position="1"/>
        <end position="139"/>
    </location>
</feature>
<dbReference type="PANTHER" id="PTHR12358">
    <property type="entry name" value="SPHINGOSINE KINASE"/>
    <property type="match status" value="1"/>
</dbReference>
<dbReference type="InterPro" id="IPR050187">
    <property type="entry name" value="Lipid_Phosphate_FormReg"/>
</dbReference>
<reference evidence="6 7" key="1">
    <citation type="submission" date="2017-01" db="EMBL/GenBank/DDBJ databases">
        <authorList>
            <person name="Mah S.A."/>
            <person name="Swanson W.J."/>
            <person name="Moy G.W."/>
            <person name="Vacquier V.D."/>
        </authorList>
    </citation>
    <scope>NUCLEOTIDE SEQUENCE [LARGE SCALE GENOMIC DNA]</scope>
    <source>
        <strain evidence="6 7">ASpG1</strain>
    </source>
</reference>
<dbReference type="InterPro" id="IPR017438">
    <property type="entry name" value="ATP-NAD_kinase_N"/>
</dbReference>
<keyword evidence="1" id="KW-0808">Transferase</keyword>
<keyword evidence="2" id="KW-0547">Nucleotide-binding</keyword>
<dbReference type="GO" id="GO:0005886">
    <property type="term" value="C:plasma membrane"/>
    <property type="evidence" value="ECO:0007669"/>
    <property type="project" value="TreeGrafter"/>
</dbReference>
<proteinExistence type="predicted"/>
<keyword evidence="7" id="KW-1185">Reference proteome</keyword>
<dbReference type="SUPFAM" id="SSF111331">
    <property type="entry name" value="NAD kinase/diacylglycerol kinase-like"/>
    <property type="match status" value="1"/>
</dbReference>
<accession>A0A1N6TG41</accession>
<dbReference type="GO" id="GO:0005524">
    <property type="term" value="F:ATP binding"/>
    <property type="evidence" value="ECO:0007669"/>
    <property type="project" value="UniProtKB-KW"/>
</dbReference>
<dbReference type="Proteomes" id="UP000186400">
    <property type="component" value="Unassembled WGS sequence"/>
</dbReference>
<dbReference type="AlphaFoldDB" id="A0A1N6TG41"/>
<dbReference type="Gene3D" id="2.60.200.40">
    <property type="match status" value="1"/>
</dbReference>
<evidence type="ECO:0000256" key="3">
    <source>
        <dbReference type="ARBA" id="ARBA00022777"/>
    </source>
</evidence>
<keyword evidence="3 6" id="KW-0418">Kinase</keyword>
<dbReference type="Gene3D" id="3.40.50.10330">
    <property type="entry name" value="Probable inorganic polyphosphate/atp-NAD kinase, domain 1"/>
    <property type="match status" value="1"/>
</dbReference>
<dbReference type="GO" id="GO:0004143">
    <property type="term" value="F:ATP-dependent diacylglycerol kinase activity"/>
    <property type="evidence" value="ECO:0007669"/>
    <property type="project" value="TreeGrafter"/>
</dbReference>
<gene>
    <name evidence="6" type="ORF">SAMN05920897_11045</name>
</gene>
<protein>
    <submittedName>
        <fullName evidence="6">Lipid kinase, YegS/Rv2252/BmrU family</fullName>
    </submittedName>
</protein>
<dbReference type="Pfam" id="PF00781">
    <property type="entry name" value="DAGK_cat"/>
    <property type="match status" value="1"/>
</dbReference>
<name>A0A1N6TG41_9SPIO</name>
<evidence type="ECO:0000259" key="5">
    <source>
        <dbReference type="PROSITE" id="PS50146"/>
    </source>
</evidence>
<dbReference type="InterPro" id="IPR001206">
    <property type="entry name" value="Diacylglycerol_kinase_cat_dom"/>
</dbReference>
<evidence type="ECO:0000313" key="6">
    <source>
        <dbReference type="EMBL" id="SIQ52293.1"/>
    </source>
</evidence>
<organism evidence="6 7">
    <name type="scientific">Alkalispirochaeta americana</name>
    <dbReference type="NCBI Taxonomy" id="159291"/>
    <lineage>
        <taxon>Bacteria</taxon>
        <taxon>Pseudomonadati</taxon>
        <taxon>Spirochaetota</taxon>
        <taxon>Spirochaetia</taxon>
        <taxon>Spirochaetales</taxon>
        <taxon>Spirochaetaceae</taxon>
        <taxon>Alkalispirochaeta</taxon>
    </lineage>
</organism>
<keyword evidence="4" id="KW-0067">ATP-binding</keyword>
<evidence type="ECO:0000256" key="4">
    <source>
        <dbReference type="ARBA" id="ARBA00022840"/>
    </source>
</evidence>
<dbReference type="Pfam" id="PF19279">
    <property type="entry name" value="YegS_C"/>
    <property type="match status" value="1"/>
</dbReference>
<dbReference type="PROSITE" id="PS50146">
    <property type="entry name" value="DAGK"/>
    <property type="match status" value="1"/>
</dbReference>
<evidence type="ECO:0000256" key="1">
    <source>
        <dbReference type="ARBA" id="ARBA00022679"/>
    </source>
</evidence>
<dbReference type="SMART" id="SM00046">
    <property type="entry name" value="DAGKc"/>
    <property type="match status" value="1"/>
</dbReference>